<comment type="caution">
    <text evidence="1">The sequence shown here is derived from an EMBL/GenBank/DDBJ whole genome shotgun (WGS) entry which is preliminary data.</text>
</comment>
<sequence length="270" mass="30749">MKMKLPSDTRQLKFIGLTAIILVLGFSSVLAWNSYQENTKPLAKVKVVDTSYVNIVDTAQLRLFKTVYEKIDVNRAEFLIKGRLSTIDGADSTQHIANANYVYSRKGNQFYFKLGDIEMSNGNEVSTYVDHKNLKVMLTPSKKVIPLALMPDINKLMKTIVDEGYSVTGTLNKVEGTVSLLNPYHLTCKEYKLVYDATTLLPKRLYIRLSNFQEPENKQKDKTIDLDLSLTSDESHLNEFLAQQIVNKKGKDWTLSPAYSTYELINKLQF</sequence>
<evidence type="ECO:0000313" key="1">
    <source>
        <dbReference type="EMBL" id="TCC87294.1"/>
    </source>
</evidence>
<name>A0A4R0MMT0_9SPHI</name>
<accession>A0A4R0MMT0</accession>
<dbReference type="OrthoDB" id="642516at2"/>
<gene>
    <name evidence="1" type="ORF">EZ428_21570</name>
</gene>
<organism evidence="1 2">
    <name type="scientific">Pedobacter frigiditerrae</name>
    <dbReference type="NCBI Taxonomy" id="2530452"/>
    <lineage>
        <taxon>Bacteria</taxon>
        <taxon>Pseudomonadati</taxon>
        <taxon>Bacteroidota</taxon>
        <taxon>Sphingobacteriia</taxon>
        <taxon>Sphingobacteriales</taxon>
        <taxon>Sphingobacteriaceae</taxon>
        <taxon>Pedobacter</taxon>
    </lineage>
</organism>
<proteinExistence type="predicted"/>
<keyword evidence="2" id="KW-1185">Reference proteome</keyword>
<dbReference type="Proteomes" id="UP000292884">
    <property type="component" value="Unassembled WGS sequence"/>
</dbReference>
<dbReference type="RefSeq" id="WP_131555409.1">
    <property type="nucleotide sequence ID" value="NZ_SJSK01000007.1"/>
</dbReference>
<reference evidence="1 2" key="1">
    <citation type="submission" date="2019-02" db="EMBL/GenBank/DDBJ databases">
        <title>Pedobacter sp. RP-1-13 sp. nov., isolated from Arctic soil.</title>
        <authorList>
            <person name="Dahal R.H."/>
        </authorList>
    </citation>
    <scope>NUCLEOTIDE SEQUENCE [LARGE SCALE GENOMIC DNA]</scope>
    <source>
        <strain evidence="1 2">RP-1-13</strain>
    </source>
</reference>
<protein>
    <submittedName>
        <fullName evidence="1">Uncharacterized protein</fullName>
    </submittedName>
</protein>
<evidence type="ECO:0000313" key="2">
    <source>
        <dbReference type="Proteomes" id="UP000292884"/>
    </source>
</evidence>
<dbReference type="AlphaFoldDB" id="A0A4R0MMT0"/>
<dbReference type="EMBL" id="SJSK01000007">
    <property type="protein sequence ID" value="TCC87294.1"/>
    <property type="molecule type" value="Genomic_DNA"/>
</dbReference>